<dbReference type="RefSeq" id="XP_012655417.1">
    <property type="nucleotide sequence ID" value="XM_012799963.1"/>
</dbReference>
<dbReference type="GeneID" id="24439167"/>
<accession>W7X3K6</accession>
<organism evidence="1 2">
    <name type="scientific">Tetrahymena thermophila (strain SB210)</name>
    <dbReference type="NCBI Taxonomy" id="312017"/>
    <lineage>
        <taxon>Eukaryota</taxon>
        <taxon>Sar</taxon>
        <taxon>Alveolata</taxon>
        <taxon>Ciliophora</taxon>
        <taxon>Intramacronucleata</taxon>
        <taxon>Oligohymenophorea</taxon>
        <taxon>Hymenostomatida</taxon>
        <taxon>Tetrahymenina</taxon>
        <taxon>Tetrahymenidae</taxon>
        <taxon>Tetrahymena</taxon>
    </lineage>
</organism>
<evidence type="ECO:0000313" key="1">
    <source>
        <dbReference type="EMBL" id="EWS72042.1"/>
    </source>
</evidence>
<protein>
    <submittedName>
        <fullName evidence="1">Uncharacterized protein</fullName>
    </submittedName>
</protein>
<dbReference type="Proteomes" id="UP000009168">
    <property type="component" value="Unassembled WGS sequence"/>
</dbReference>
<dbReference type="InParanoid" id="W7X3K6"/>
<dbReference type="AlphaFoldDB" id="W7X3K6"/>
<evidence type="ECO:0000313" key="2">
    <source>
        <dbReference type="Proteomes" id="UP000009168"/>
    </source>
</evidence>
<dbReference type="KEGG" id="tet:TTHERM_000473299"/>
<gene>
    <name evidence="1" type="ORF">TTHERM_000473299</name>
</gene>
<keyword evidence="2" id="KW-1185">Reference proteome</keyword>
<sequence>MNKQIQCLTYHQKKNEFLFKLGNVNGNKKFINKINHIQLKYFQNESNFNQMFLPITKPHQIVDIKILVRSYVSFLKQIDEKWNIHTN</sequence>
<reference evidence="2" key="1">
    <citation type="journal article" date="2006" name="PLoS Biol.">
        <title>Macronuclear genome sequence of the ciliate Tetrahymena thermophila, a model eukaryote.</title>
        <authorList>
            <person name="Eisen J.A."/>
            <person name="Coyne R.S."/>
            <person name="Wu M."/>
            <person name="Wu D."/>
            <person name="Thiagarajan M."/>
            <person name="Wortman J.R."/>
            <person name="Badger J.H."/>
            <person name="Ren Q."/>
            <person name="Amedeo P."/>
            <person name="Jones K.M."/>
            <person name="Tallon L.J."/>
            <person name="Delcher A.L."/>
            <person name="Salzberg S.L."/>
            <person name="Silva J.C."/>
            <person name="Haas B.J."/>
            <person name="Majoros W.H."/>
            <person name="Farzad M."/>
            <person name="Carlton J.M."/>
            <person name="Smith R.K. Jr."/>
            <person name="Garg J."/>
            <person name="Pearlman R.E."/>
            <person name="Karrer K.M."/>
            <person name="Sun L."/>
            <person name="Manning G."/>
            <person name="Elde N.C."/>
            <person name="Turkewitz A.P."/>
            <person name="Asai D.J."/>
            <person name="Wilkes D.E."/>
            <person name="Wang Y."/>
            <person name="Cai H."/>
            <person name="Collins K."/>
            <person name="Stewart B.A."/>
            <person name="Lee S.R."/>
            <person name="Wilamowska K."/>
            <person name="Weinberg Z."/>
            <person name="Ruzzo W.L."/>
            <person name="Wloga D."/>
            <person name="Gaertig J."/>
            <person name="Frankel J."/>
            <person name="Tsao C.-C."/>
            <person name="Gorovsky M.A."/>
            <person name="Keeling P.J."/>
            <person name="Waller R.F."/>
            <person name="Patron N.J."/>
            <person name="Cherry J.M."/>
            <person name="Stover N.A."/>
            <person name="Krieger C.J."/>
            <person name="del Toro C."/>
            <person name="Ryder H.F."/>
            <person name="Williamson S.C."/>
            <person name="Barbeau R.A."/>
            <person name="Hamilton E.P."/>
            <person name="Orias E."/>
        </authorList>
    </citation>
    <scope>NUCLEOTIDE SEQUENCE [LARGE SCALE GENOMIC DNA]</scope>
    <source>
        <strain evidence="2">SB210</strain>
    </source>
</reference>
<name>W7X3K6_TETTS</name>
<proteinExistence type="predicted"/>
<dbReference type="EMBL" id="GG662472">
    <property type="protein sequence ID" value="EWS72042.1"/>
    <property type="molecule type" value="Genomic_DNA"/>
</dbReference>